<comment type="caution">
    <text evidence="1">The sequence shown here is derived from an EMBL/GenBank/DDBJ whole genome shotgun (WGS) entry which is preliminary data.</text>
</comment>
<evidence type="ECO:0000313" key="2">
    <source>
        <dbReference type="Proteomes" id="UP000245506"/>
    </source>
</evidence>
<keyword evidence="2" id="KW-1185">Reference proteome</keyword>
<sequence length="70" mass="7985">MNCFHGVTIRYYYLLAWRALFNFNSNLVAPKLLKTLDKWGITRVFTVALNDQTSLSGAFLASHAIAYFPL</sequence>
<dbReference type="Proteomes" id="UP000245506">
    <property type="component" value="Unassembled WGS sequence"/>
</dbReference>
<evidence type="ECO:0000313" key="1">
    <source>
        <dbReference type="EMBL" id="PWQ98012.1"/>
    </source>
</evidence>
<proteinExistence type="predicted"/>
<protein>
    <submittedName>
        <fullName evidence="1">Uncharacterized protein</fullName>
    </submittedName>
</protein>
<name>A0A317CNW2_9GAMM</name>
<dbReference type="AlphaFoldDB" id="A0A317CNW2"/>
<reference evidence="1 2" key="1">
    <citation type="submission" date="2018-05" db="EMBL/GenBank/DDBJ databases">
        <title>Leucothrix arctica sp. nov., isolated from Arctic seawater.</title>
        <authorList>
            <person name="Choi A."/>
            <person name="Baek K."/>
        </authorList>
    </citation>
    <scope>NUCLEOTIDE SEQUENCE [LARGE SCALE GENOMIC DNA]</scope>
    <source>
        <strain evidence="1 2">IMCC9719</strain>
    </source>
</reference>
<dbReference type="EMBL" id="QGKL01000015">
    <property type="protein sequence ID" value="PWQ98012.1"/>
    <property type="molecule type" value="Genomic_DNA"/>
</dbReference>
<gene>
    <name evidence="1" type="ORF">DKT75_05225</name>
</gene>
<accession>A0A317CNW2</accession>
<organism evidence="1 2">
    <name type="scientific">Leucothrix arctica</name>
    <dbReference type="NCBI Taxonomy" id="1481894"/>
    <lineage>
        <taxon>Bacteria</taxon>
        <taxon>Pseudomonadati</taxon>
        <taxon>Pseudomonadota</taxon>
        <taxon>Gammaproteobacteria</taxon>
        <taxon>Thiotrichales</taxon>
        <taxon>Thiotrichaceae</taxon>
        <taxon>Leucothrix</taxon>
    </lineage>
</organism>